<dbReference type="Proteomes" id="UP000028999">
    <property type="component" value="Unassembled WGS sequence"/>
</dbReference>
<dbReference type="Gramene" id="CDY67182">
    <property type="protein sequence ID" value="CDY67182"/>
    <property type="gene ID" value="GSBRNA2T00059713001"/>
</dbReference>
<name>A0A078JP80_BRANA</name>
<evidence type="ECO:0000313" key="2">
    <source>
        <dbReference type="Proteomes" id="UP000028999"/>
    </source>
</evidence>
<dbReference type="EMBL" id="LK035841">
    <property type="protein sequence ID" value="CDY67182.1"/>
    <property type="molecule type" value="Genomic_DNA"/>
</dbReference>
<protein>
    <submittedName>
        <fullName evidence="1">BnaAnng23760D protein</fullName>
    </submittedName>
</protein>
<reference evidence="1 2" key="1">
    <citation type="journal article" date="2014" name="Science">
        <title>Plant genetics. Early allopolyploid evolution in the post-Neolithic Brassica napus oilseed genome.</title>
        <authorList>
            <person name="Chalhoub B."/>
            <person name="Denoeud F."/>
            <person name="Liu S."/>
            <person name="Parkin I.A."/>
            <person name="Tang H."/>
            <person name="Wang X."/>
            <person name="Chiquet J."/>
            <person name="Belcram H."/>
            <person name="Tong C."/>
            <person name="Samans B."/>
            <person name="Correa M."/>
            <person name="Da Silva C."/>
            <person name="Just J."/>
            <person name="Falentin C."/>
            <person name="Koh C.S."/>
            <person name="Le Clainche I."/>
            <person name="Bernard M."/>
            <person name="Bento P."/>
            <person name="Noel B."/>
            <person name="Labadie K."/>
            <person name="Alberti A."/>
            <person name="Charles M."/>
            <person name="Arnaud D."/>
            <person name="Guo H."/>
            <person name="Daviaud C."/>
            <person name="Alamery S."/>
            <person name="Jabbari K."/>
            <person name="Zhao M."/>
            <person name="Edger P.P."/>
            <person name="Chelaifa H."/>
            <person name="Tack D."/>
            <person name="Lassalle G."/>
            <person name="Mestiri I."/>
            <person name="Schnel N."/>
            <person name="Le Paslier M.C."/>
            <person name="Fan G."/>
            <person name="Renault V."/>
            <person name="Bayer P.E."/>
            <person name="Golicz A.A."/>
            <person name="Manoli S."/>
            <person name="Lee T.H."/>
            <person name="Thi V.H."/>
            <person name="Chalabi S."/>
            <person name="Hu Q."/>
            <person name="Fan C."/>
            <person name="Tollenaere R."/>
            <person name="Lu Y."/>
            <person name="Battail C."/>
            <person name="Shen J."/>
            <person name="Sidebottom C.H."/>
            <person name="Wang X."/>
            <person name="Canaguier A."/>
            <person name="Chauveau A."/>
            <person name="Berard A."/>
            <person name="Deniot G."/>
            <person name="Guan M."/>
            <person name="Liu Z."/>
            <person name="Sun F."/>
            <person name="Lim Y.P."/>
            <person name="Lyons E."/>
            <person name="Town C.D."/>
            <person name="Bancroft I."/>
            <person name="Wang X."/>
            <person name="Meng J."/>
            <person name="Ma J."/>
            <person name="Pires J.C."/>
            <person name="King G.J."/>
            <person name="Brunel D."/>
            <person name="Delourme R."/>
            <person name="Renard M."/>
            <person name="Aury J.M."/>
            <person name="Adams K.L."/>
            <person name="Batley J."/>
            <person name="Snowdon R.J."/>
            <person name="Tost J."/>
            <person name="Edwards D."/>
            <person name="Zhou Y."/>
            <person name="Hua W."/>
            <person name="Sharpe A.G."/>
            <person name="Paterson A.H."/>
            <person name="Guan C."/>
            <person name="Wincker P."/>
        </authorList>
    </citation>
    <scope>NUCLEOTIDE SEQUENCE [LARGE SCALE GENOMIC DNA]</scope>
    <source>
        <strain evidence="2">cv. Darmor-bzh</strain>
    </source>
</reference>
<gene>
    <name evidence="1" type="primary">BnaAnng23760D</name>
    <name evidence="1" type="ORF">GSBRNA2T00059713001</name>
</gene>
<organism evidence="1 2">
    <name type="scientific">Brassica napus</name>
    <name type="common">Rape</name>
    <dbReference type="NCBI Taxonomy" id="3708"/>
    <lineage>
        <taxon>Eukaryota</taxon>
        <taxon>Viridiplantae</taxon>
        <taxon>Streptophyta</taxon>
        <taxon>Embryophyta</taxon>
        <taxon>Tracheophyta</taxon>
        <taxon>Spermatophyta</taxon>
        <taxon>Magnoliopsida</taxon>
        <taxon>eudicotyledons</taxon>
        <taxon>Gunneridae</taxon>
        <taxon>Pentapetalae</taxon>
        <taxon>rosids</taxon>
        <taxon>malvids</taxon>
        <taxon>Brassicales</taxon>
        <taxon>Brassicaceae</taxon>
        <taxon>Brassiceae</taxon>
        <taxon>Brassica</taxon>
    </lineage>
</organism>
<keyword evidence="2" id="KW-1185">Reference proteome</keyword>
<proteinExistence type="predicted"/>
<dbReference type="AlphaFoldDB" id="A0A078JP80"/>
<dbReference type="PaxDb" id="3708-A0A078JP80"/>
<sequence length="35" mass="4031">MNLEKTDFNKQQSSVGFLLRVSICSSSRPGYSFRF</sequence>
<accession>A0A078JP80</accession>
<evidence type="ECO:0000313" key="1">
    <source>
        <dbReference type="EMBL" id="CDY67182.1"/>
    </source>
</evidence>